<dbReference type="Proteomes" id="UP000199400">
    <property type="component" value="Unassembled WGS sequence"/>
</dbReference>
<sequence>MSCPPSRGLAAPDAPVPLPVAPGRALGDTAAMKATIRTPLAFLVLLLACDSAAEGNGKVEAKADAKADIQLDTKAVADAAAKARADADAKAELAAGAAAQVTVPPLKAVADVEAALGTKVALKPADLDLKGVVDLLAKGELKTAAELELFLNAPGGAAHRVDFDADGRLDYLQVVELRAGGDVNFELRAVPSSKLDASLAVLVATIGTVRAEAEGALKVVASYSAAVEGGADLEFERDFKAEFKADGVVLADAGAGAFFGWAVDVGRPAYVSAHVSPVDIQLGADGAAQFAGDVSASLAAARLAALRAAIKVEALALAAVDVPKVDVTPPKVDVKGAAKAKGGIDIDHSAKAESSVKVGSGGGVNVGSGGIKVGGSAGISVGGSAGVSVGGGGSGKGKAGAGFKIGK</sequence>
<name>A0A1I2B099_9BACT</name>
<reference evidence="2" key="1">
    <citation type="submission" date="2016-10" db="EMBL/GenBank/DDBJ databases">
        <authorList>
            <person name="Varghese N."/>
            <person name="Submissions S."/>
        </authorList>
    </citation>
    <scope>NUCLEOTIDE SEQUENCE [LARGE SCALE GENOMIC DNA]</scope>
    <source>
        <strain evidence="2">ATCC 25963</strain>
    </source>
</reference>
<gene>
    <name evidence="1" type="ORF">SAMN02745121_04494</name>
</gene>
<organism evidence="1 2">
    <name type="scientific">Nannocystis exedens</name>
    <dbReference type="NCBI Taxonomy" id="54"/>
    <lineage>
        <taxon>Bacteria</taxon>
        <taxon>Pseudomonadati</taxon>
        <taxon>Myxococcota</taxon>
        <taxon>Polyangia</taxon>
        <taxon>Nannocystales</taxon>
        <taxon>Nannocystaceae</taxon>
        <taxon>Nannocystis</taxon>
    </lineage>
</organism>
<protein>
    <submittedName>
        <fullName evidence="1">Uncharacterized protein</fullName>
    </submittedName>
</protein>
<keyword evidence="2" id="KW-1185">Reference proteome</keyword>
<proteinExistence type="predicted"/>
<accession>A0A1I2B099</accession>
<dbReference type="EMBL" id="FOMX01000014">
    <property type="protein sequence ID" value="SFE49611.1"/>
    <property type="molecule type" value="Genomic_DNA"/>
</dbReference>
<dbReference type="STRING" id="54.SAMN02745121_04494"/>
<dbReference type="AlphaFoldDB" id="A0A1I2B099"/>
<evidence type="ECO:0000313" key="2">
    <source>
        <dbReference type="Proteomes" id="UP000199400"/>
    </source>
</evidence>
<evidence type="ECO:0000313" key="1">
    <source>
        <dbReference type="EMBL" id="SFE49611.1"/>
    </source>
</evidence>